<dbReference type="SMART" id="SM00239">
    <property type="entry name" value="C2"/>
    <property type="match status" value="1"/>
</dbReference>
<feature type="compositionally biased region" description="Low complexity" evidence="3">
    <location>
        <begin position="61"/>
        <end position="97"/>
    </location>
</feature>
<dbReference type="PANTHER" id="PTHR45911:SF4">
    <property type="entry name" value="MULTIPLE C2 AND TRANSMEMBRANE DOMAIN-CONTAINING PROTEIN"/>
    <property type="match status" value="1"/>
</dbReference>
<sequence>MSTNVCSNCGTPLEAKSYTCKLCETEVCKDCLASGKLFGTKKCKRCCGLLPDQATSPQKQSAGSRAASTSAGAPKQRQAASPQTTTASTPQGAGSATQPGTPADSAAEAARKKQIEEARKAVAQNSKIGNMLRVGSTFDADQGGMLDMDDTTMKFGWDLYALLNVKVIEASGLPAADINVIGSNSSDPYTVLTLLDDHVTRKTKICKQTLTPVWNFECTTMVVDTPCQKMEVQVYDYDMTSDDDLLGTAYIDLTNLIPGQPSNGWLPLTGEDGKPAGAIHLELEIMYTPGSERIAYIQNAMMPRPQPKQKFDINALYGPGMFMAQVLWFDTLQPFLMNHVLPILMWENWLLSAMVLIGFIYGSYYAAYWPAFGCWALAVAMVRNKFLKGYDRFMQNRTLTSTVDASGKLVLEDSDSDNDGDEPQEQSFNGLIKTFTRLSPGWVKDLAAGFQPLVRTLADLVNEIREIILWKHKMSQTVFYALLALGVVLCFIPFWIVVMVVGVGIICANSPLKGLSIGLAQATARPKPTGDIGLLDAMEEFQMSEEFRKQAAKKQRKQQQK</sequence>
<dbReference type="EMBL" id="JABANN010000136">
    <property type="protein sequence ID" value="KAF4669645.1"/>
    <property type="molecule type" value="Genomic_DNA"/>
</dbReference>
<accession>A0A7J6MDL6</accession>
<name>A0A7J6MDL6_PEROL</name>
<evidence type="ECO:0000256" key="3">
    <source>
        <dbReference type="SAM" id="MobiDB-lite"/>
    </source>
</evidence>
<dbReference type="GO" id="GO:0005509">
    <property type="term" value="F:calcium ion binding"/>
    <property type="evidence" value="ECO:0007669"/>
    <property type="project" value="TreeGrafter"/>
</dbReference>
<dbReference type="Proteomes" id="UP000570595">
    <property type="component" value="Unassembled WGS sequence"/>
</dbReference>
<evidence type="ECO:0000256" key="2">
    <source>
        <dbReference type="ARBA" id="ARBA00022837"/>
    </source>
</evidence>
<evidence type="ECO:0000256" key="1">
    <source>
        <dbReference type="ARBA" id="ARBA00022723"/>
    </source>
</evidence>
<evidence type="ECO:0000313" key="7">
    <source>
        <dbReference type="EMBL" id="KAF4669645.1"/>
    </source>
</evidence>
<keyword evidence="2" id="KW-0106">Calcium</keyword>
<dbReference type="Pfam" id="PF00168">
    <property type="entry name" value="C2"/>
    <property type="match status" value="1"/>
</dbReference>
<organism evidence="7 9">
    <name type="scientific">Perkinsus olseni</name>
    <name type="common">Perkinsus atlanticus</name>
    <dbReference type="NCBI Taxonomy" id="32597"/>
    <lineage>
        <taxon>Eukaryota</taxon>
        <taxon>Sar</taxon>
        <taxon>Alveolata</taxon>
        <taxon>Perkinsozoa</taxon>
        <taxon>Perkinsea</taxon>
        <taxon>Perkinsida</taxon>
        <taxon>Perkinsidae</taxon>
        <taxon>Perkinsus</taxon>
    </lineage>
</organism>
<keyword evidence="4" id="KW-1133">Transmembrane helix</keyword>
<dbReference type="SUPFAM" id="SSF49562">
    <property type="entry name" value="C2 domain (Calcium/lipid-binding domain, CaLB)"/>
    <property type="match status" value="1"/>
</dbReference>
<feature type="domain" description="C2" evidence="5">
    <location>
        <begin position="147"/>
        <end position="266"/>
    </location>
</feature>
<dbReference type="AlphaFoldDB" id="A0A7J6MDL6"/>
<feature type="region of interest" description="Disordered" evidence="3">
    <location>
        <begin position="53"/>
        <end position="116"/>
    </location>
</feature>
<gene>
    <name evidence="7" type="primary">ESYT1_1</name>
    <name evidence="6" type="synonym">ESYT1_2</name>
    <name evidence="7" type="ORF">FOL46_001287</name>
    <name evidence="6" type="ORF">FOZ61_001482</name>
</gene>
<keyword evidence="4" id="KW-0472">Membrane</keyword>
<dbReference type="EMBL" id="JABAHT010000137">
    <property type="protein sequence ID" value="KAF4663661.1"/>
    <property type="molecule type" value="Genomic_DNA"/>
</dbReference>
<evidence type="ECO:0000259" key="5">
    <source>
        <dbReference type="PROSITE" id="PS50004"/>
    </source>
</evidence>
<dbReference type="InterPro" id="IPR035892">
    <property type="entry name" value="C2_domain_sf"/>
</dbReference>
<evidence type="ECO:0000313" key="9">
    <source>
        <dbReference type="Proteomes" id="UP000572268"/>
    </source>
</evidence>
<feature type="transmembrane region" description="Helical" evidence="4">
    <location>
        <begin position="478"/>
        <end position="506"/>
    </location>
</feature>
<proteinExistence type="predicted"/>
<comment type="caution">
    <text evidence="7">The sequence shown here is derived from an EMBL/GenBank/DDBJ whole genome shotgun (WGS) entry which is preliminary data.</text>
</comment>
<dbReference type="Gene3D" id="2.60.40.150">
    <property type="entry name" value="C2 domain"/>
    <property type="match status" value="1"/>
</dbReference>
<dbReference type="PROSITE" id="PS50004">
    <property type="entry name" value="C2"/>
    <property type="match status" value="1"/>
</dbReference>
<dbReference type="InterPro" id="IPR000008">
    <property type="entry name" value="C2_dom"/>
</dbReference>
<feature type="transmembrane region" description="Helical" evidence="4">
    <location>
        <begin position="349"/>
        <end position="382"/>
    </location>
</feature>
<dbReference type="PANTHER" id="PTHR45911">
    <property type="entry name" value="C2 DOMAIN-CONTAINING PROTEIN"/>
    <property type="match status" value="1"/>
</dbReference>
<protein>
    <submittedName>
        <fullName evidence="7">Extended synaptotagmin-like protein</fullName>
    </submittedName>
</protein>
<dbReference type="Proteomes" id="UP000572268">
    <property type="component" value="Unassembled WGS sequence"/>
</dbReference>
<evidence type="ECO:0000313" key="6">
    <source>
        <dbReference type="EMBL" id="KAF4663661.1"/>
    </source>
</evidence>
<keyword evidence="1" id="KW-0479">Metal-binding</keyword>
<dbReference type="GO" id="GO:0016020">
    <property type="term" value="C:membrane"/>
    <property type="evidence" value="ECO:0007669"/>
    <property type="project" value="TreeGrafter"/>
</dbReference>
<keyword evidence="4" id="KW-0812">Transmembrane</keyword>
<evidence type="ECO:0000313" key="8">
    <source>
        <dbReference type="Proteomes" id="UP000570595"/>
    </source>
</evidence>
<reference evidence="8 9" key="1">
    <citation type="submission" date="2020-04" db="EMBL/GenBank/DDBJ databases">
        <title>Perkinsus olseni comparative genomics.</title>
        <authorList>
            <person name="Bogema D.R."/>
        </authorList>
    </citation>
    <scope>NUCLEOTIDE SEQUENCE [LARGE SCALE GENOMIC DNA]</scope>
    <source>
        <strain evidence="6">ATCC PRA-179</strain>
        <strain evidence="7">ATCC PRA-31</strain>
    </source>
</reference>
<dbReference type="OrthoDB" id="440540at2759"/>
<evidence type="ECO:0000256" key="4">
    <source>
        <dbReference type="SAM" id="Phobius"/>
    </source>
</evidence>